<evidence type="ECO:0000313" key="3">
    <source>
        <dbReference type="Proteomes" id="UP000075880"/>
    </source>
</evidence>
<feature type="region of interest" description="Disordered" evidence="1">
    <location>
        <begin position="1"/>
        <end position="25"/>
    </location>
</feature>
<keyword evidence="3" id="KW-1185">Reference proteome</keyword>
<dbReference type="EnsemblMetazoa" id="ENSAATROPT016635">
    <property type="protein sequence ID" value="ENSAATROPP014625"/>
    <property type="gene ID" value="ENSAATROPG013617"/>
</dbReference>
<evidence type="ECO:0000256" key="1">
    <source>
        <dbReference type="SAM" id="MobiDB-lite"/>
    </source>
</evidence>
<evidence type="ECO:0000313" key="2">
    <source>
        <dbReference type="EnsemblMetazoa" id="ENSAATROPP014625"/>
    </source>
</evidence>
<feature type="compositionally biased region" description="Low complexity" evidence="1">
    <location>
        <begin position="361"/>
        <end position="375"/>
    </location>
</feature>
<sequence length="457" mass="51237">MIGNRSQNVQSRMPVKFPKERRPLQDLSTNFARSSALPQNKLQKLQSKGNGEATQLRKVVVYEPTSRLQKNEIKDGKPKNKRAPVVEKRILRKGTLFDFMGTTSRQATHGEPSQRRPKSAATALDTLTKLATMSIENSKCDNGYAKGENVPPENQSPQKQPLENNTVAYGYAQETLNTSLPHKNLVEVDIEIASKSQSAVGYFDKAILPKTATDSKLEQAETCVLKRPLPIEKKEEKSPILNAAAPEWKEFKDSIFLSQIEESVPAQSVPEDFQYVSSVPIDVPSPRGRKILGRQTSPVASFVSVKQLARQGSQSSAEYLEGLLNDRDDELYRYIKQREMRRQKAITAMLLEQKRKLNAPSSRSQTSSSTDQTASIPNQSSSVSNVLKPPYPYGGWHQFDPMAPCTCNGQQVPASGTTSQRVDARIRYEPKELLQLNYRKQSCGKNTKIETKLNKRW</sequence>
<organism evidence="2 3">
    <name type="scientific">Anopheles atroparvus</name>
    <name type="common">European mosquito</name>
    <dbReference type="NCBI Taxonomy" id="41427"/>
    <lineage>
        <taxon>Eukaryota</taxon>
        <taxon>Metazoa</taxon>
        <taxon>Ecdysozoa</taxon>
        <taxon>Arthropoda</taxon>
        <taxon>Hexapoda</taxon>
        <taxon>Insecta</taxon>
        <taxon>Pterygota</taxon>
        <taxon>Neoptera</taxon>
        <taxon>Endopterygota</taxon>
        <taxon>Diptera</taxon>
        <taxon>Nematocera</taxon>
        <taxon>Culicoidea</taxon>
        <taxon>Culicidae</taxon>
        <taxon>Anophelinae</taxon>
        <taxon>Anopheles</taxon>
    </lineage>
</organism>
<feature type="region of interest" description="Disordered" evidence="1">
    <location>
        <begin position="101"/>
        <end position="120"/>
    </location>
</feature>
<protein>
    <submittedName>
        <fullName evidence="2">Uncharacterized protein</fullName>
    </submittedName>
</protein>
<name>A0AAG5DUN3_ANOAO</name>
<dbReference type="Proteomes" id="UP000075880">
    <property type="component" value="Unassembled WGS sequence"/>
</dbReference>
<feature type="region of interest" description="Disordered" evidence="1">
    <location>
        <begin position="140"/>
        <end position="161"/>
    </location>
</feature>
<feature type="compositionally biased region" description="Polar residues" evidence="1">
    <location>
        <begin position="1"/>
        <end position="11"/>
    </location>
</feature>
<accession>A0AAG5DUN3</accession>
<dbReference type="AlphaFoldDB" id="A0AAG5DUN3"/>
<feature type="compositionally biased region" description="Polar residues" evidence="1">
    <location>
        <begin position="152"/>
        <end position="161"/>
    </location>
</feature>
<feature type="compositionally biased region" description="Polar residues" evidence="1">
    <location>
        <begin position="376"/>
        <end position="385"/>
    </location>
</feature>
<reference evidence="2" key="1">
    <citation type="submission" date="2024-04" db="UniProtKB">
        <authorList>
            <consortium name="EnsemblMetazoa"/>
        </authorList>
    </citation>
    <scope>IDENTIFICATION</scope>
    <source>
        <strain evidence="2">EBRO</strain>
    </source>
</reference>
<proteinExistence type="predicted"/>
<feature type="region of interest" description="Disordered" evidence="1">
    <location>
        <begin position="353"/>
        <end position="387"/>
    </location>
</feature>